<dbReference type="InterPro" id="IPR019039">
    <property type="entry name" value="T4-Rnl1-like_N"/>
</dbReference>
<name>A0A6A5BH47_NAEFO</name>
<dbReference type="OMA" id="RHNFCED"/>
<evidence type="ECO:0000259" key="2">
    <source>
        <dbReference type="Pfam" id="PF09511"/>
    </source>
</evidence>
<dbReference type="InterPro" id="IPR021686">
    <property type="entry name" value="DUF3268"/>
</dbReference>
<feature type="compositionally biased region" description="Low complexity" evidence="1">
    <location>
        <begin position="108"/>
        <end position="119"/>
    </location>
</feature>
<dbReference type="VEuPathDB" id="AmoebaDB:NfTy_092430"/>
<dbReference type="Pfam" id="PF11672">
    <property type="entry name" value="DUF3268"/>
    <property type="match status" value="1"/>
</dbReference>
<sequence length="727" mass="84877">MSKNMIIGSTHSFLSLKGESLQTLYEHYKIRCGYHPDLSNVPLVVLNYDNVLSPKEEPLVSECRGLVLELDTWKVVARGMTRFFNQKNQSKENNNHSQPQIKSASLFSSSSSDNVQSHSSSKDNDKDQTIPKEEEEKLGTLSVTGFNYSNYSLEVKEDGTYIQLFNYKGEWMLATRHNFCEDFCEGTSDTNRMTYRDLFISTCGGLDLNDVCKDLDTSYTYCIELCSPFNQVIQFYDQPVLYLLTVVNTQTGSELSIDQVDAICLKLRKRKELKNWKRPRRFSNFSNQEQAFEFMNNYLMNRTEPQEGQQNQMSVEQRMRVEGFVMRDQNNERLKLKNPYYLMLHKMKYRGWIQAEPKLLVPFVLFFEDYKFRSENMKDHATSKNGCELLSCSSSSGSKIESLSNHSNTSFIKIMKNFYECDFEMEQLQKRYHYCVTVLNKEFKQLVSVWKEIISEYEDIDVETPNNILEQTPQSLKSRTKLFPFIELLLSSRSDCQSHERDTLSIHALEQVMKNNGEMVLSQLFSSQQQLSAFRSAVLDYHKSHAPHYCIPNKKFKILNTGLAQKKPHLDKKTNQYKVQCFCGKPMILKRLKRDFVQYRWCHCGAAFDVMTYKVGTLLWMCSSYPQCLLNHMAHQMDEMFSDEQIQYVKGQPLGIPCSELCKILRLQIHEIMAILMKKNNWRKSQCYSLMASWLNVEKSQAHVALFSIETCLFVIQKFFDNYSGIY</sequence>
<evidence type="ECO:0000313" key="4">
    <source>
        <dbReference type="Proteomes" id="UP000444721"/>
    </source>
</evidence>
<accession>A0A6A5BH47</accession>
<dbReference type="GeneID" id="68115783"/>
<reference evidence="3 4" key="1">
    <citation type="journal article" date="2019" name="Sci. Rep.">
        <title>Nanopore sequencing improves the draft genome of the human pathogenic amoeba Naegleria fowleri.</title>
        <authorList>
            <person name="Liechti N."/>
            <person name="Schurch N."/>
            <person name="Bruggmann R."/>
            <person name="Wittwer M."/>
        </authorList>
    </citation>
    <scope>NUCLEOTIDE SEQUENCE [LARGE SCALE GENOMIC DNA]</scope>
    <source>
        <strain evidence="3 4">ATCC 30894</strain>
    </source>
</reference>
<dbReference type="OrthoDB" id="10257568at2759"/>
<evidence type="ECO:0000313" key="3">
    <source>
        <dbReference type="EMBL" id="KAF0973358.1"/>
    </source>
</evidence>
<dbReference type="Proteomes" id="UP000444721">
    <property type="component" value="Unassembled WGS sequence"/>
</dbReference>
<dbReference type="Pfam" id="PF09511">
    <property type="entry name" value="RNA_lig_T4_1"/>
    <property type="match status" value="1"/>
</dbReference>
<dbReference type="EMBL" id="VFQX01000061">
    <property type="protein sequence ID" value="KAF0973358.1"/>
    <property type="molecule type" value="Genomic_DNA"/>
</dbReference>
<protein>
    <recommendedName>
        <fullName evidence="2">T4 RNA ligase 1-like N-terminal domain-containing protein</fullName>
    </recommendedName>
</protein>
<dbReference type="VEuPathDB" id="AmoebaDB:NF0072930"/>
<proteinExistence type="predicted"/>
<evidence type="ECO:0000256" key="1">
    <source>
        <dbReference type="SAM" id="MobiDB-lite"/>
    </source>
</evidence>
<feature type="domain" description="T4 RNA ligase 1-like N-terminal" evidence="2">
    <location>
        <begin position="62"/>
        <end position="341"/>
    </location>
</feature>
<dbReference type="RefSeq" id="XP_044558071.1">
    <property type="nucleotide sequence ID" value="XM_044712432.1"/>
</dbReference>
<dbReference type="VEuPathDB" id="AmoebaDB:FDP41_008565"/>
<dbReference type="AlphaFoldDB" id="A0A6A5BH47"/>
<keyword evidence="4" id="KW-1185">Reference proteome</keyword>
<gene>
    <name evidence="3" type="ORF">FDP41_008565</name>
</gene>
<feature type="region of interest" description="Disordered" evidence="1">
    <location>
        <begin position="108"/>
        <end position="134"/>
    </location>
</feature>
<comment type="caution">
    <text evidence="3">The sequence shown here is derived from an EMBL/GenBank/DDBJ whole genome shotgun (WGS) entry which is preliminary data.</text>
</comment>
<feature type="compositionally biased region" description="Basic and acidic residues" evidence="1">
    <location>
        <begin position="120"/>
        <end position="134"/>
    </location>
</feature>
<organism evidence="3 4">
    <name type="scientific">Naegleria fowleri</name>
    <name type="common">Brain eating amoeba</name>
    <dbReference type="NCBI Taxonomy" id="5763"/>
    <lineage>
        <taxon>Eukaryota</taxon>
        <taxon>Discoba</taxon>
        <taxon>Heterolobosea</taxon>
        <taxon>Tetramitia</taxon>
        <taxon>Eutetramitia</taxon>
        <taxon>Vahlkampfiidae</taxon>
        <taxon>Naegleria</taxon>
    </lineage>
</organism>